<keyword evidence="2" id="KW-1003">Cell membrane</keyword>
<feature type="transmembrane region" description="Helical" evidence="10">
    <location>
        <begin position="101"/>
        <end position="123"/>
    </location>
</feature>
<feature type="domain" description="G-protein coupled receptors family 1 profile" evidence="11">
    <location>
        <begin position="1"/>
        <end position="155"/>
    </location>
</feature>
<name>A0ABD6E6N0_9BILA</name>
<evidence type="ECO:0000256" key="3">
    <source>
        <dbReference type="ARBA" id="ARBA00022692"/>
    </source>
</evidence>
<evidence type="ECO:0000256" key="10">
    <source>
        <dbReference type="SAM" id="Phobius"/>
    </source>
</evidence>
<keyword evidence="8" id="KW-0807">Transducer</keyword>
<evidence type="ECO:0000256" key="4">
    <source>
        <dbReference type="ARBA" id="ARBA00022989"/>
    </source>
</evidence>
<evidence type="ECO:0000259" key="11">
    <source>
        <dbReference type="PROSITE" id="PS50262"/>
    </source>
</evidence>
<feature type="region of interest" description="Disordered" evidence="9">
    <location>
        <begin position="307"/>
        <end position="368"/>
    </location>
</feature>
<keyword evidence="13" id="KW-1185">Reference proteome</keyword>
<dbReference type="InterPro" id="IPR017452">
    <property type="entry name" value="GPCR_Rhodpsn_7TM"/>
</dbReference>
<dbReference type="PRINTS" id="PR00237">
    <property type="entry name" value="GPCRRHODOPSN"/>
</dbReference>
<accession>A0ABD6E6N0</accession>
<protein>
    <recommendedName>
        <fullName evidence="11">G-protein coupled receptors family 1 profile domain-containing protein</fullName>
    </recommendedName>
</protein>
<evidence type="ECO:0000256" key="5">
    <source>
        <dbReference type="ARBA" id="ARBA00023040"/>
    </source>
</evidence>
<keyword evidence="6 10" id="KW-0472">Membrane</keyword>
<evidence type="ECO:0000256" key="6">
    <source>
        <dbReference type="ARBA" id="ARBA00023136"/>
    </source>
</evidence>
<keyword evidence="3 10" id="KW-0812">Transmembrane</keyword>
<evidence type="ECO:0000313" key="13">
    <source>
        <dbReference type="Proteomes" id="UP001608902"/>
    </source>
</evidence>
<dbReference type="Gene3D" id="1.20.1070.10">
    <property type="entry name" value="Rhodopsin 7-helix transmembrane proteins"/>
    <property type="match status" value="1"/>
</dbReference>
<feature type="compositionally biased region" description="Polar residues" evidence="9">
    <location>
        <begin position="307"/>
        <end position="331"/>
    </location>
</feature>
<dbReference type="GO" id="GO:0004930">
    <property type="term" value="F:G protein-coupled receptor activity"/>
    <property type="evidence" value="ECO:0007669"/>
    <property type="project" value="UniProtKB-KW"/>
</dbReference>
<keyword evidence="5" id="KW-0297">G-protein coupled receptor</keyword>
<dbReference type="PROSITE" id="PS50262">
    <property type="entry name" value="G_PROTEIN_RECEP_F1_2"/>
    <property type="match status" value="1"/>
</dbReference>
<evidence type="ECO:0000256" key="1">
    <source>
        <dbReference type="ARBA" id="ARBA00004651"/>
    </source>
</evidence>
<comment type="subcellular location">
    <subcellularLocation>
        <location evidence="1">Cell membrane</location>
        <topology evidence="1">Multi-pass membrane protein</topology>
    </subcellularLocation>
</comment>
<keyword evidence="7" id="KW-0675">Receptor</keyword>
<dbReference type="Pfam" id="PF00001">
    <property type="entry name" value="7tm_1"/>
    <property type="match status" value="1"/>
</dbReference>
<reference evidence="12 13" key="1">
    <citation type="submission" date="2024-08" db="EMBL/GenBank/DDBJ databases">
        <title>Gnathostoma spinigerum genome.</title>
        <authorList>
            <person name="Gonzalez-Bertolin B."/>
            <person name="Monzon S."/>
            <person name="Zaballos A."/>
            <person name="Jimenez P."/>
            <person name="Dekumyoy P."/>
            <person name="Varona S."/>
            <person name="Cuesta I."/>
            <person name="Sumanam S."/>
            <person name="Adisakwattana P."/>
            <person name="Gasser R.B."/>
            <person name="Hernandez-Gonzalez A."/>
            <person name="Young N.D."/>
            <person name="Perteguer M.J."/>
        </authorList>
    </citation>
    <scope>NUCLEOTIDE SEQUENCE [LARGE SCALE GENOMIC DNA]</scope>
    <source>
        <strain evidence="12">AL3</strain>
        <tissue evidence="12">Liver</tissue>
    </source>
</reference>
<keyword evidence="4 10" id="KW-1133">Transmembrane helix</keyword>
<evidence type="ECO:0000256" key="8">
    <source>
        <dbReference type="ARBA" id="ARBA00023224"/>
    </source>
</evidence>
<evidence type="ECO:0000256" key="9">
    <source>
        <dbReference type="SAM" id="MobiDB-lite"/>
    </source>
</evidence>
<evidence type="ECO:0000256" key="2">
    <source>
        <dbReference type="ARBA" id="ARBA00022475"/>
    </source>
</evidence>
<dbReference type="PANTHER" id="PTHR24248">
    <property type="entry name" value="ADRENERGIC RECEPTOR-RELATED G-PROTEIN COUPLED RECEPTOR"/>
    <property type="match status" value="1"/>
</dbReference>
<dbReference type="Proteomes" id="UP001608902">
    <property type="component" value="Unassembled WGS sequence"/>
</dbReference>
<proteinExistence type="predicted"/>
<dbReference type="GO" id="GO:0005886">
    <property type="term" value="C:plasma membrane"/>
    <property type="evidence" value="ECO:0007669"/>
    <property type="project" value="UniProtKB-SubCell"/>
</dbReference>
<comment type="caution">
    <text evidence="12">The sequence shown here is derived from an EMBL/GenBank/DDBJ whole genome shotgun (WGS) entry which is preliminary data.</text>
</comment>
<evidence type="ECO:0000313" key="12">
    <source>
        <dbReference type="EMBL" id="MFH4975755.1"/>
    </source>
</evidence>
<organism evidence="12 13">
    <name type="scientific">Gnathostoma spinigerum</name>
    <dbReference type="NCBI Taxonomy" id="75299"/>
    <lineage>
        <taxon>Eukaryota</taxon>
        <taxon>Metazoa</taxon>
        <taxon>Ecdysozoa</taxon>
        <taxon>Nematoda</taxon>
        <taxon>Chromadorea</taxon>
        <taxon>Rhabditida</taxon>
        <taxon>Spirurina</taxon>
        <taxon>Gnathostomatomorpha</taxon>
        <taxon>Gnathostomatoidea</taxon>
        <taxon>Gnathostomatidae</taxon>
        <taxon>Gnathostoma</taxon>
    </lineage>
</organism>
<dbReference type="InterPro" id="IPR000276">
    <property type="entry name" value="GPCR_Rhodpsn"/>
</dbReference>
<sequence>MVYSSFDGISFNDKEDRRTIHSSLAVLPVSGSKDSKDEQIQTSSFAGRQEDRLQPTGNKLLRIRTFTSGAFSSFVSRVGAPKNAFTPSNQEIANEHKATRVLAVVFGCFFVCWTPFFAANFAVGFCGRACSVPPAIASLFLWLGYGSSTLNPLIYTAFNKRFRQAFLRVLRCQCLLPIRTSEMSRHSRTNIPLDNQTSTFDRSFAMRSSCRSENTYWKTGSCRDFSFPVGSRSVEQSTLHVSNSEVRPLLIWHSEENPSTNLESQKNELQVQVPDTLLSRSSSLIVFHDSENARKPTDRHLLMEKSPSLQQSSAGECKTSGTHSPIGNLSNEIIDECDNSLSPKTQTTDDTDRQNTDAIDQAMDETFV</sequence>
<dbReference type="EMBL" id="JBGFUD010001102">
    <property type="protein sequence ID" value="MFH4975755.1"/>
    <property type="molecule type" value="Genomic_DNA"/>
</dbReference>
<dbReference type="SUPFAM" id="SSF81321">
    <property type="entry name" value="Family A G protein-coupled receptor-like"/>
    <property type="match status" value="1"/>
</dbReference>
<dbReference type="AlphaFoldDB" id="A0ABD6E6N0"/>
<evidence type="ECO:0000256" key="7">
    <source>
        <dbReference type="ARBA" id="ARBA00023170"/>
    </source>
</evidence>
<feature type="transmembrane region" description="Helical" evidence="10">
    <location>
        <begin position="135"/>
        <end position="158"/>
    </location>
</feature>
<dbReference type="PANTHER" id="PTHR24248:SF66">
    <property type="entry name" value="OCTOPAMINE RECEPTOR BETA-3R"/>
    <property type="match status" value="1"/>
</dbReference>
<gene>
    <name evidence="12" type="ORF">AB6A40_002464</name>
</gene>